<sequence>MIRVLESSGFRILFADPCNFPWLHGKLERYSSVRRLLIRAGIEDDCYPITLASKIQDIPTEHLYLPEKTGEGLFDKPLCISMERRRAAQCEKHIRR</sequence>
<evidence type="ECO:0000313" key="3">
    <source>
        <dbReference type="WBParaSite" id="GPUH_0000931301-mRNA-1"/>
    </source>
</evidence>
<keyword evidence="2" id="KW-1185">Reference proteome</keyword>
<proteinExistence type="predicted"/>
<dbReference type="Proteomes" id="UP000271098">
    <property type="component" value="Unassembled WGS sequence"/>
</dbReference>
<name>A0A183DKR1_9BILA</name>
<gene>
    <name evidence="1" type="ORF">GPUH_LOCUS9301</name>
</gene>
<evidence type="ECO:0000313" key="2">
    <source>
        <dbReference type="Proteomes" id="UP000271098"/>
    </source>
</evidence>
<protein>
    <submittedName>
        <fullName evidence="3">Photolyase/cryptochrome alpha/beta domain-containing protein</fullName>
    </submittedName>
</protein>
<organism evidence="3">
    <name type="scientific">Gongylonema pulchrum</name>
    <dbReference type="NCBI Taxonomy" id="637853"/>
    <lineage>
        <taxon>Eukaryota</taxon>
        <taxon>Metazoa</taxon>
        <taxon>Ecdysozoa</taxon>
        <taxon>Nematoda</taxon>
        <taxon>Chromadorea</taxon>
        <taxon>Rhabditida</taxon>
        <taxon>Spirurina</taxon>
        <taxon>Spiruromorpha</taxon>
        <taxon>Spiruroidea</taxon>
        <taxon>Gongylonematidae</taxon>
        <taxon>Gongylonema</taxon>
    </lineage>
</organism>
<dbReference type="WBParaSite" id="GPUH_0000931301-mRNA-1">
    <property type="protein sequence ID" value="GPUH_0000931301-mRNA-1"/>
    <property type="gene ID" value="GPUH_0000931301"/>
</dbReference>
<accession>A0A183DKR1</accession>
<dbReference type="EMBL" id="UYRT01029850">
    <property type="protein sequence ID" value="VDK70573.1"/>
    <property type="molecule type" value="Genomic_DNA"/>
</dbReference>
<reference evidence="3" key="1">
    <citation type="submission" date="2016-06" db="UniProtKB">
        <authorList>
            <consortium name="WormBaseParasite"/>
        </authorList>
    </citation>
    <scope>IDENTIFICATION</scope>
</reference>
<reference evidence="1 2" key="2">
    <citation type="submission" date="2018-11" db="EMBL/GenBank/DDBJ databases">
        <authorList>
            <consortium name="Pathogen Informatics"/>
        </authorList>
    </citation>
    <scope>NUCLEOTIDE SEQUENCE [LARGE SCALE GENOMIC DNA]</scope>
</reference>
<dbReference type="AlphaFoldDB" id="A0A183DKR1"/>
<evidence type="ECO:0000313" key="1">
    <source>
        <dbReference type="EMBL" id="VDK70573.1"/>
    </source>
</evidence>